<evidence type="ECO:0000256" key="7">
    <source>
        <dbReference type="ARBA" id="ARBA00023242"/>
    </source>
</evidence>
<dbReference type="GO" id="GO:0006606">
    <property type="term" value="P:protein import into nucleus"/>
    <property type="evidence" value="ECO:0007669"/>
    <property type="project" value="TreeGrafter"/>
</dbReference>
<sequence>MSQSSRLSALPIFQASLSASQSPRYIFSSQNGTRIVFIQDNIIRWYNVLTDSLYHSLNFSRHLVLDDTFHVISSTSGDLLCFFNDNEIFVMEVPWGYSNVEDVSIQDAFQIFHYSIDEEEVGPKSSIKKVLFHPKSYRDSCIVVLKEDDTITMFDILNSQEKPIVLNKPNNSFGLDARVNDITDLEFSKDGLTLYCLNTTEGGDIFAFYPFLPSVLLLNEKDLNLILNKSLVMYESLDSTTDVIVKRNVIKQLQFVSKLHENWNSRFGKVDIQKEYRLAKVQGPFTINPFPGELYDYTATNIATILIDNGQNEIVCVSFDDGSLILLFKDLEMSMSWDVDNYVYNNSLVLIERVKLQREIKSLITLPEQLGKLYVISDNIIQQVNFMSWASTLSKCINESDLNPLAGLKFESKLEDIATIERIPNLAYINWNDQSNLALMSNKTLTFQNISSDMKPQSTAAETSISTEKSDTVGDGFKMSFTQPINEILILNDNFQKACISPCERIIPSADRQIPLKNEASENQLEIFTDISKEFLQRIVKAQTLGVSIHNRIHEQQFELTRQLQSTCKIISKDDDLRRKFEAQNKKWDAQLSRQSELMERFSKLSKKLSQIAESNKFKEKKISHGEMKWFKEIRNQILQFNSFVHSQKSLQQDLSYLKSELTRIEAETIKVDKKSQNEWDELRKMLEIDSKIIKECNEELLQVSQEFTTKTQ</sequence>
<keyword evidence="6" id="KW-0906">Nuclear pore complex</keyword>
<evidence type="ECO:0000256" key="1">
    <source>
        <dbReference type="ARBA" id="ARBA00004567"/>
    </source>
</evidence>
<keyword evidence="3" id="KW-0509">mRNA transport</keyword>
<dbReference type="Proteomes" id="UP000501346">
    <property type="component" value="Chromosome ScX-SeX"/>
</dbReference>
<dbReference type="PANTHER" id="PTHR13257">
    <property type="entry name" value="NUCLEOPORIN NUP84-RELATED"/>
    <property type="match status" value="1"/>
</dbReference>
<evidence type="ECO:0000313" key="9">
    <source>
        <dbReference type="Proteomes" id="UP000501346"/>
    </source>
</evidence>
<evidence type="ECO:0000256" key="2">
    <source>
        <dbReference type="ARBA" id="ARBA00022448"/>
    </source>
</evidence>
<reference evidence="8 9" key="1">
    <citation type="journal article" date="2019" name="BMC Genomics">
        <title>Chromosome level assembly and comparative genome analysis confirm lager-brewing yeasts originated from a single hybridization.</title>
        <authorList>
            <person name="Salazar A.N."/>
            <person name="Gorter de Vries A.R."/>
            <person name="van den Broek M."/>
            <person name="Brouwers N."/>
            <person name="de la Torre Cortes P."/>
            <person name="Kuijpers N.G.A."/>
            <person name="Daran J.G."/>
            <person name="Abeel T."/>
        </authorList>
    </citation>
    <scope>NUCLEOTIDE SEQUENCE [LARGE SCALE GENOMIC DNA]</scope>
    <source>
        <strain evidence="8 9">CBS 1483</strain>
    </source>
</reference>
<dbReference type="OrthoDB" id="341482at2759"/>
<evidence type="ECO:0000256" key="6">
    <source>
        <dbReference type="ARBA" id="ARBA00023132"/>
    </source>
</evidence>
<proteinExistence type="predicted"/>
<keyword evidence="9" id="KW-1185">Reference proteome</keyword>
<dbReference type="GO" id="GO:0005643">
    <property type="term" value="C:nuclear pore"/>
    <property type="evidence" value="ECO:0007669"/>
    <property type="project" value="UniProtKB-SubCell"/>
</dbReference>
<keyword evidence="5" id="KW-0811">Translocation</keyword>
<dbReference type="PANTHER" id="PTHR13257:SF0">
    <property type="entry name" value="NUCLEAR PORE COMPLEX PROTEIN NUP88"/>
    <property type="match status" value="1"/>
</dbReference>
<dbReference type="GO" id="GO:0000055">
    <property type="term" value="P:ribosomal large subunit export from nucleus"/>
    <property type="evidence" value="ECO:0007669"/>
    <property type="project" value="InterPro"/>
</dbReference>
<dbReference type="GO" id="GO:0006406">
    <property type="term" value="P:mRNA export from nucleus"/>
    <property type="evidence" value="ECO:0007669"/>
    <property type="project" value="TreeGrafter"/>
</dbReference>
<keyword evidence="7" id="KW-0539">Nucleus</keyword>
<dbReference type="SUPFAM" id="SSF82171">
    <property type="entry name" value="DPP6 N-terminal domain-like"/>
    <property type="match status" value="1"/>
</dbReference>
<evidence type="ECO:0000256" key="5">
    <source>
        <dbReference type="ARBA" id="ARBA00023010"/>
    </source>
</evidence>
<gene>
    <name evidence="8" type="primary">NUP82_1</name>
    <name evidence="8" type="ORF">GRS66_002726</name>
</gene>
<evidence type="ECO:0000256" key="3">
    <source>
        <dbReference type="ARBA" id="ARBA00022816"/>
    </source>
</evidence>
<protein>
    <submittedName>
        <fullName evidence="8">Nucleoporin nup82</fullName>
    </submittedName>
</protein>
<dbReference type="GO" id="GO:0000056">
    <property type="term" value="P:ribosomal small subunit export from nucleus"/>
    <property type="evidence" value="ECO:0007669"/>
    <property type="project" value="InterPro"/>
</dbReference>
<dbReference type="EMBL" id="CP048991">
    <property type="protein sequence ID" value="QID80406.1"/>
    <property type="molecule type" value="Genomic_DNA"/>
</dbReference>
<keyword evidence="2" id="KW-0813">Transport</keyword>
<dbReference type="GO" id="GO:0017056">
    <property type="term" value="F:structural constituent of nuclear pore"/>
    <property type="evidence" value="ECO:0007669"/>
    <property type="project" value="InterPro"/>
</dbReference>
<comment type="subcellular location">
    <subcellularLocation>
        <location evidence="1">Nucleus</location>
        <location evidence="1">Nuclear pore complex</location>
    </subcellularLocation>
</comment>
<dbReference type="AlphaFoldDB" id="A0A6C1DTN9"/>
<name>A0A6C1DTN9_SACPS</name>
<evidence type="ECO:0000313" key="8">
    <source>
        <dbReference type="EMBL" id="QID80406.1"/>
    </source>
</evidence>
<organism evidence="8 9">
    <name type="scientific">Saccharomyces pastorianus</name>
    <name type="common">Lager yeast</name>
    <name type="synonym">Saccharomyces cerevisiae x Saccharomyces eubayanus</name>
    <dbReference type="NCBI Taxonomy" id="27292"/>
    <lineage>
        <taxon>Eukaryota</taxon>
        <taxon>Fungi</taxon>
        <taxon>Dikarya</taxon>
        <taxon>Ascomycota</taxon>
        <taxon>Saccharomycotina</taxon>
        <taxon>Saccharomycetes</taxon>
        <taxon>Saccharomycetales</taxon>
        <taxon>Saccharomycetaceae</taxon>
        <taxon>Saccharomyces</taxon>
    </lineage>
</organism>
<evidence type="ECO:0000256" key="4">
    <source>
        <dbReference type="ARBA" id="ARBA00022927"/>
    </source>
</evidence>
<keyword evidence="4" id="KW-0653">Protein transport</keyword>
<accession>A0A6C1DTN9</accession>
<dbReference type="InterPro" id="IPR037700">
    <property type="entry name" value="NUP88/NUP82"/>
</dbReference>